<feature type="active site" description="Proton acceptor" evidence="8">
    <location>
        <position position="196"/>
    </location>
</feature>
<evidence type="ECO:0000256" key="3">
    <source>
        <dbReference type="ARBA" id="ARBA00022723"/>
    </source>
</evidence>
<sequence length="386" mass="43350">MSANSPPGKSDGGDPQDNRSLPSVPPNAMENLGARIRDLDVDSIRRYLAQKLGFYDQIESSTSSEKVLDEVSLEGIVNWIKSERCKNIITLAGAGISTSAGIPDFRSPETGLYHNLQKYDLPEPQAIFEINFFRQNPKPFFMLAKELYPGSFKPTPSHYFIRLLHEKGLLLRHYTQNIDTLERCAGIPEEKLVEAHGTFYTSHCLDCRKEYPLEFVKEHIFTDQIPICTVCPGIVKPDIVFFGESLPERFQRCLQEDFQHCDMLIIMGSSLEVQPFASLIDMVPDWCPRLLINREKAGVRSPLLRLWGVMGGGLQLDDDSVRDVARLGDCDDGAQDLADRLGWGDELRALVASEHERLDREGRVPAAFPSRSGCTPVSTTLTEHKL</sequence>
<dbReference type="GO" id="GO:0070403">
    <property type="term" value="F:NAD+ binding"/>
    <property type="evidence" value="ECO:0007669"/>
    <property type="project" value="InterPro"/>
</dbReference>
<evidence type="ECO:0000256" key="4">
    <source>
        <dbReference type="ARBA" id="ARBA00022833"/>
    </source>
</evidence>
<dbReference type="InterPro" id="IPR026591">
    <property type="entry name" value="Sirtuin_cat_small_dom_sf"/>
</dbReference>
<evidence type="ECO:0000256" key="5">
    <source>
        <dbReference type="ARBA" id="ARBA00023027"/>
    </source>
</evidence>
<dbReference type="GO" id="GO:0017136">
    <property type="term" value="F:histone deacetylase activity, NAD-dependent"/>
    <property type="evidence" value="ECO:0007669"/>
    <property type="project" value="TreeGrafter"/>
</dbReference>
<accession>A0A8S1AJS0</accession>
<feature type="binding site" evidence="8">
    <location>
        <position position="207"/>
    </location>
    <ligand>
        <name>Zn(2+)</name>
        <dbReference type="ChEBI" id="CHEBI:29105"/>
    </ligand>
</feature>
<name>A0A8S1AJS0_ARCPL</name>
<evidence type="ECO:0000256" key="8">
    <source>
        <dbReference type="PROSITE-ProRule" id="PRU00236"/>
    </source>
</evidence>
<evidence type="ECO:0000256" key="7">
    <source>
        <dbReference type="ARBA" id="ARBA00048905"/>
    </source>
</evidence>
<evidence type="ECO:0000313" key="12">
    <source>
        <dbReference type="EMBL" id="CAB3248769.1"/>
    </source>
</evidence>
<feature type="binding site" evidence="8">
    <location>
        <position position="204"/>
    </location>
    <ligand>
        <name>Zn(2+)</name>
        <dbReference type="ChEBI" id="CHEBI:29105"/>
    </ligand>
</feature>
<dbReference type="Gene3D" id="3.40.50.1220">
    <property type="entry name" value="TPP-binding domain"/>
    <property type="match status" value="1"/>
</dbReference>
<dbReference type="EMBL" id="CADEBD010000344">
    <property type="protein sequence ID" value="CAB3248769.1"/>
    <property type="molecule type" value="Genomic_DNA"/>
</dbReference>
<dbReference type="AlphaFoldDB" id="A0A8S1AJS0"/>
<protein>
    <recommendedName>
        <fullName evidence="10">Deacetylase sirtuin-type domain-containing protein</fullName>
    </recommendedName>
</protein>
<gene>
    <name evidence="11" type="ORF">APLA_LOCUS10794</name>
    <name evidence="12" type="ORF">APLA_LOCUS12516</name>
</gene>
<comment type="cofactor">
    <cofactor evidence="1">
        <name>Zn(2+)</name>
        <dbReference type="ChEBI" id="CHEBI:29105"/>
    </cofactor>
</comment>
<dbReference type="OrthoDB" id="420264at2759"/>
<comment type="catalytic activity">
    <reaction evidence="6">
        <text>N(6)-hexadecanoyl-L-lysyl-[protein] + NAD(+) + H2O = 2''-O-hexadecanoyl-ADP-D-ribose + nicotinamide + L-lysyl-[protein]</text>
        <dbReference type="Rhea" id="RHEA:70563"/>
        <dbReference type="Rhea" id="RHEA-COMP:9752"/>
        <dbReference type="Rhea" id="RHEA-COMP:14175"/>
        <dbReference type="ChEBI" id="CHEBI:15377"/>
        <dbReference type="ChEBI" id="CHEBI:17154"/>
        <dbReference type="ChEBI" id="CHEBI:29969"/>
        <dbReference type="ChEBI" id="CHEBI:57540"/>
        <dbReference type="ChEBI" id="CHEBI:138936"/>
        <dbReference type="ChEBI" id="CHEBI:189673"/>
    </reaction>
    <physiologicalReaction direction="left-to-right" evidence="6">
        <dbReference type="Rhea" id="RHEA:70564"/>
    </physiologicalReaction>
</comment>
<dbReference type="InterPro" id="IPR003000">
    <property type="entry name" value="Sirtuin"/>
</dbReference>
<evidence type="ECO:0000313" key="11">
    <source>
        <dbReference type="EMBL" id="CAB3246255.1"/>
    </source>
</evidence>
<dbReference type="GO" id="GO:0005634">
    <property type="term" value="C:nucleus"/>
    <property type="evidence" value="ECO:0007669"/>
    <property type="project" value="TreeGrafter"/>
</dbReference>
<keyword evidence="5" id="KW-0520">NAD</keyword>
<evidence type="ECO:0000256" key="1">
    <source>
        <dbReference type="ARBA" id="ARBA00001947"/>
    </source>
</evidence>
<evidence type="ECO:0000259" key="10">
    <source>
        <dbReference type="PROSITE" id="PS50305"/>
    </source>
</evidence>
<dbReference type="SUPFAM" id="SSF52467">
    <property type="entry name" value="DHS-like NAD/FAD-binding domain"/>
    <property type="match status" value="1"/>
</dbReference>
<comment type="caution">
    <text evidence="11">The sequence shown here is derived from an EMBL/GenBank/DDBJ whole genome shotgun (WGS) entry which is preliminary data.</text>
</comment>
<organism evidence="11 13">
    <name type="scientific">Arctia plantaginis</name>
    <name type="common">Wood tiger moth</name>
    <name type="synonym">Phalaena plantaginis</name>
    <dbReference type="NCBI Taxonomy" id="874455"/>
    <lineage>
        <taxon>Eukaryota</taxon>
        <taxon>Metazoa</taxon>
        <taxon>Ecdysozoa</taxon>
        <taxon>Arthropoda</taxon>
        <taxon>Hexapoda</taxon>
        <taxon>Insecta</taxon>
        <taxon>Pterygota</taxon>
        <taxon>Neoptera</taxon>
        <taxon>Endopterygota</taxon>
        <taxon>Lepidoptera</taxon>
        <taxon>Glossata</taxon>
        <taxon>Ditrysia</taxon>
        <taxon>Noctuoidea</taxon>
        <taxon>Erebidae</taxon>
        <taxon>Arctiinae</taxon>
        <taxon>Arctia</taxon>
    </lineage>
</organism>
<evidence type="ECO:0000313" key="14">
    <source>
        <dbReference type="Proteomes" id="UP000494256"/>
    </source>
</evidence>
<reference evidence="13 14" key="1">
    <citation type="submission" date="2020-04" db="EMBL/GenBank/DDBJ databases">
        <authorList>
            <person name="Wallbank WR R."/>
            <person name="Pardo Diaz C."/>
            <person name="Kozak K."/>
            <person name="Martin S."/>
            <person name="Jiggins C."/>
            <person name="Moest M."/>
            <person name="Warren A I."/>
            <person name="Byers J.R.P. K."/>
            <person name="Montejo-Kovacevich G."/>
            <person name="Yen C E."/>
        </authorList>
    </citation>
    <scope>NUCLEOTIDE SEQUENCE [LARGE SCALE GENOMIC DNA]</scope>
</reference>
<dbReference type="EMBL" id="CADEBC010000525">
    <property type="protein sequence ID" value="CAB3246255.1"/>
    <property type="molecule type" value="Genomic_DNA"/>
</dbReference>
<dbReference type="PANTHER" id="PTHR11085">
    <property type="entry name" value="NAD-DEPENDENT PROTEIN DEACYLASE SIRTUIN-5, MITOCHONDRIAL-RELATED"/>
    <property type="match status" value="1"/>
</dbReference>
<evidence type="ECO:0000256" key="6">
    <source>
        <dbReference type="ARBA" id="ARBA00048378"/>
    </source>
</evidence>
<feature type="domain" description="Deacetylase sirtuin-type" evidence="10">
    <location>
        <begin position="66"/>
        <end position="344"/>
    </location>
</feature>
<dbReference type="Proteomes" id="UP000494106">
    <property type="component" value="Unassembled WGS sequence"/>
</dbReference>
<feature type="region of interest" description="Disordered" evidence="9">
    <location>
        <begin position="1"/>
        <end position="29"/>
    </location>
</feature>
<dbReference type="GO" id="GO:0046872">
    <property type="term" value="F:metal ion binding"/>
    <property type="evidence" value="ECO:0007669"/>
    <property type="project" value="UniProtKB-KW"/>
</dbReference>
<dbReference type="Proteomes" id="UP000494256">
    <property type="component" value="Unassembled WGS sequence"/>
</dbReference>
<keyword evidence="13" id="KW-1185">Reference proteome</keyword>
<dbReference type="InterPro" id="IPR026590">
    <property type="entry name" value="Ssirtuin_cat_dom"/>
</dbReference>
<dbReference type="CDD" id="cd01408">
    <property type="entry name" value="SIRT1"/>
    <property type="match status" value="1"/>
</dbReference>
<dbReference type="InterPro" id="IPR050134">
    <property type="entry name" value="NAD-dep_sirtuin_deacylases"/>
</dbReference>
<evidence type="ECO:0000256" key="2">
    <source>
        <dbReference type="ARBA" id="ARBA00022679"/>
    </source>
</evidence>
<keyword evidence="4 8" id="KW-0862">Zinc</keyword>
<dbReference type="PROSITE" id="PS50305">
    <property type="entry name" value="SIRTUIN"/>
    <property type="match status" value="1"/>
</dbReference>
<feature type="binding site" evidence="8">
    <location>
        <position position="228"/>
    </location>
    <ligand>
        <name>Zn(2+)</name>
        <dbReference type="ChEBI" id="CHEBI:29105"/>
    </ligand>
</feature>
<keyword evidence="3 8" id="KW-0479">Metal-binding</keyword>
<evidence type="ECO:0000256" key="9">
    <source>
        <dbReference type="SAM" id="MobiDB-lite"/>
    </source>
</evidence>
<proteinExistence type="predicted"/>
<evidence type="ECO:0000313" key="13">
    <source>
        <dbReference type="Proteomes" id="UP000494106"/>
    </source>
</evidence>
<dbReference type="Pfam" id="PF02146">
    <property type="entry name" value="SIR2"/>
    <property type="match status" value="1"/>
</dbReference>
<feature type="binding site" evidence="8">
    <location>
        <position position="231"/>
    </location>
    <ligand>
        <name>Zn(2+)</name>
        <dbReference type="ChEBI" id="CHEBI:29105"/>
    </ligand>
</feature>
<dbReference type="PANTHER" id="PTHR11085:SF6">
    <property type="entry name" value="NAD-DEPENDENT PROTEIN DEACETYLASE SIRTUIN-2"/>
    <property type="match status" value="1"/>
</dbReference>
<keyword evidence="2" id="KW-0808">Transferase</keyword>
<dbReference type="Gene3D" id="3.30.1600.10">
    <property type="entry name" value="SIR2/SIRT2 'Small Domain"/>
    <property type="match status" value="1"/>
</dbReference>
<dbReference type="InterPro" id="IPR029035">
    <property type="entry name" value="DHS-like_NAD/FAD-binding_dom"/>
</dbReference>
<comment type="catalytic activity">
    <reaction evidence="7">
        <text>N(6)-tetradecanoyl-L-lysyl-[protein] + NAD(+) + H2O = 2''-O-tetradecanoyl-ADP-D-ribose + nicotinamide + L-lysyl-[protein]</text>
        <dbReference type="Rhea" id="RHEA:70567"/>
        <dbReference type="Rhea" id="RHEA-COMP:9752"/>
        <dbReference type="Rhea" id="RHEA-COMP:15437"/>
        <dbReference type="ChEBI" id="CHEBI:15377"/>
        <dbReference type="ChEBI" id="CHEBI:17154"/>
        <dbReference type="ChEBI" id="CHEBI:29969"/>
        <dbReference type="ChEBI" id="CHEBI:57540"/>
        <dbReference type="ChEBI" id="CHEBI:141129"/>
        <dbReference type="ChEBI" id="CHEBI:189674"/>
    </reaction>
    <physiologicalReaction direction="left-to-right" evidence="7">
        <dbReference type="Rhea" id="RHEA:70568"/>
    </physiologicalReaction>
</comment>